<feature type="binding site" evidence="7">
    <location>
        <position position="205"/>
    </location>
    <ligand>
        <name>substrate</name>
    </ligand>
</feature>
<comment type="subcellular location">
    <subcellularLocation>
        <location evidence="7">Cytoplasm</location>
    </subcellularLocation>
</comment>
<sequence length="421" mass="42445">MQNVTLGAASVVTSHAFNTPLAGPVLGLESSCDETAAAVLSPDGRVLGETLLSQTAEHARFGGVVPEVAARSHLRHMPALAAEALRQAGLRANDLGAVAATSGPGLIGGLIVGASFGKGLALANDLPFVAVNHLEAHALTPRLPGLLPEAPAFPYLLLLLSGGHCQCVAVEGLGRYRRLGTTLDDAVGEAFDKSAKLLGLPWPGGPHLERLAREGDPKRIPLPRPLLGREGCDFSFSGLKTAVSQAVGRLTDEAGKADIAASFQASVAAVMADRARHALRMMGTEIVGGKMSARATAEAAAAKGATRGATALVVSGGVAANSAIREALATVAAQHGLPLIAPPIRLCTDNAVMVAWAGIERLRAGLADSVEHAPRPRWPLSEMTGVEVAGIGVADGSTAASGTVATGMAGAAAAGVAGRPA</sequence>
<accession>A0ABV6JTC9</accession>
<dbReference type="Proteomes" id="UP001589865">
    <property type="component" value="Unassembled WGS sequence"/>
</dbReference>
<gene>
    <name evidence="7 9" type="primary">tsaD</name>
    <name evidence="9" type="ORF">ACFFGY_12025</name>
</gene>
<feature type="binding site" evidence="7">
    <location>
        <position position="209"/>
    </location>
    <ligand>
        <name>substrate</name>
    </ligand>
</feature>
<dbReference type="InterPro" id="IPR022450">
    <property type="entry name" value="TsaD"/>
</dbReference>
<reference evidence="9 10" key="1">
    <citation type="submission" date="2024-09" db="EMBL/GenBank/DDBJ databases">
        <authorList>
            <person name="Sun Q."/>
            <person name="Mori K."/>
        </authorList>
    </citation>
    <scope>NUCLEOTIDE SEQUENCE [LARGE SCALE GENOMIC DNA]</scope>
    <source>
        <strain evidence="9 10">TBRC 5777</strain>
    </source>
</reference>
<feature type="binding site" evidence="7">
    <location>
        <position position="137"/>
    </location>
    <ligand>
        <name>Fe cation</name>
        <dbReference type="ChEBI" id="CHEBI:24875"/>
    </ligand>
</feature>
<evidence type="ECO:0000256" key="7">
    <source>
        <dbReference type="HAMAP-Rule" id="MF_01445"/>
    </source>
</evidence>
<comment type="catalytic activity">
    <reaction evidence="6 7">
        <text>L-threonylcarbamoyladenylate + adenosine(37) in tRNA = N(6)-L-threonylcarbamoyladenosine(37) in tRNA + AMP + H(+)</text>
        <dbReference type="Rhea" id="RHEA:37059"/>
        <dbReference type="Rhea" id="RHEA-COMP:10162"/>
        <dbReference type="Rhea" id="RHEA-COMP:10163"/>
        <dbReference type="ChEBI" id="CHEBI:15378"/>
        <dbReference type="ChEBI" id="CHEBI:73682"/>
        <dbReference type="ChEBI" id="CHEBI:74411"/>
        <dbReference type="ChEBI" id="CHEBI:74418"/>
        <dbReference type="ChEBI" id="CHEBI:456215"/>
        <dbReference type="EC" id="2.3.1.234"/>
    </reaction>
</comment>
<dbReference type="RefSeq" id="WP_377044736.1">
    <property type="nucleotide sequence ID" value="NZ_JBHLUN010000008.1"/>
</dbReference>
<protein>
    <recommendedName>
        <fullName evidence="7">tRNA N6-adenosine threonylcarbamoyltransferase</fullName>
        <ecNumber evidence="7">2.3.1.234</ecNumber>
    </recommendedName>
    <alternativeName>
        <fullName evidence="7">N6-L-threonylcarbamoyladenine synthase</fullName>
        <shortName evidence="7">t(6)A synthase</shortName>
    </alternativeName>
    <alternativeName>
        <fullName evidence="7">t(6)A37 threonylcarbamoyladenosine biosynthesis protein TsaD</fullName>
    </alternativeName>
    <alternativeName>
        <fullName evidence="7">tRNA threonylcarbamoyladenosine biosynthesis protein TsaD</fullName>
    </alternativeName>
</protein>
<keyword evidence="2 7" id="KW-0819">tRNA processing</keyword>
<evidence type="ECO:0000256" key="4">
    <source>
        <dbReference type="ARBA" id="ARBA00023004"/>
    </source>
</evidence>
<dbReference type="EC" id="2.3.1.234" evidence="7"/>
<evidence type="ECO:0000256" key="2">
    <source>
        <dbReference type="ARBA" id="ARBA00022694"/>
    </source>
</evidence>
<feature type="binding site" evidence="7">
    <location>
        <position position="133"/>
    </location>
    <ligand>
        <name>Fe cation</name>
        <dbReference type="ChEBI" id="CHEBI:24875"/>
    </ligand>
</feature>
<evidence type="ECO:0000256" key="5">
    <source>
        <dbReference type="ARBA" id="ARBA00023315"/>
    </source>
</evidence>
<keyword evidence="7" id="KW-0963">Cytoplasm</keyword>
<keyword evidence="1 7" id="KW-0808">Transferase</keyword>
<dbReference type="HAMAP" id="MF_01445">
    <property type="entry name" value="TsaD"/>
    <property type="match status" value="1"/>
</dbReference>
<evidence type="ECO:0000256" key="1">
    <source>
        <dbReference type="ARBA" id="ARBA00022679"/>
    </source>
</evidence>
<comment type="caution">
    <text evidence="9">The sequence shown here is derived from an EMBL/GenBank/DDBJ whole genome shotgun (WGS) entry which is preliminary data.</text>
</comment>
<feature type="binding site" evidence="7">
    <location>
        <position position="349"/>
    </location>
    <ligand>
        <name>Fe cation</name>
        <dbReference type="ChEBI" id="CHEBI:24875"/>
    </ligand>
</feature>
<comment type="similarity">
    <text evidence="7">Belongs to the KAE1 / TsaD family.</text>
</comment>
<dbReference type="Pfam" id="PF00814">
    <property type="entry name" value="TsaD"/>
    <property type="match status" value="1"/>
</dbReference>
<dbReference type="InterPro" id="IPR043129">
    <property type="entry name" value="ATPase_NBD"/>
</dbReference>
<evidence type="ECO:0000313" key="9">
    <source>
        <dbReference type="EMBL" id="MFC0408982.1"/>
    </source>
</evidence>
<keyword evidence="5 7" id="KW-0012">Acyltransferase</keyword>
<feature type="binding site" evidence="7">
    <location>
        <begin position="159"/>
        <end position="163"/>
    </location>
    <ligand>
        <name>substrate</name>
    </ligand>
</feature>
<dbReference type="EMBL" id="JBHLUN010000008">
    <property type="protein sequence ID" value="MFC0408982.1"/>
    <property type="molecule type" value="Genomic_DNA"/>
</dbReference>
<dbReference type="InterPro" id="IPR000905">
    <property type="entry name" value="Gcp-like_dom"/>
</dbReference>
<dbReference type="Gene3D" id="3.30.420.40">
    <property type="match status" value="2"/>
</dbReference>
<dbReference type="SUPFAM" id="SSF53067">
    <property type="entry name" value="Actin-like ATPase domain"/>
    <property type="match status" value="2"/>
</dbReference>
<dbReference type="PANTHER" id="PTHR11735:SF6">
    <property type="entry name" value="TRNA N6-ADENOSINE THREONYLCARBAMOYLTRANSFERASE, MITOCHONDRIAL"/>
    <property type="match status" value="1"/>
</dbReference>
<dbReference type="NCBIfam" id="TIGR00329">
    <property type="entry name" value="gcp_kae1"/>
    <property type="match status" value="1"/>
</dbReference>
<dbReference type="InterPro" id="IPR017861">
    <property type="entry name" value="KAE1/TsaD"/>
</dbReference>
<evidence type="ECO:0000313" key="10">
    <source>
        <dbReference type="Proteomes" id="UP001589865"/>
    </source>
</evidence>
<dbReference type="NCBIfam" id="TIGR03723">
    <property type="entry name" value="T6A_TsaD_YgjD"/>
    <property type="match status" value="1"/>
</dbReference>
<keyword evidence="3 7" id="KW-0479">Metal-binding</keyword>
<evidence type="ECO:0000256" key="6">
    <source>
        <dbReference type="ARBA" id="ARBA00048117"/>
    </source>
</evidence>
<organism evidence="9 10">
    <name type="scientific">Roseomonas elaeocarpi</name>
    <dbReference type="NCBI Taxonomy" id="907779"/>
    <lineage>
        <taxon>Bacteria</taxon>
        <taxon>Pseudomonadati</taxon>
        <taxon>Pseudomonadota</taxon>
        <taxon>Alphaproteobacteria</taxon>
        <taxon>Acetobacterales</taxon>
        <taxon>Roseomonadaceae</taxon>
        <taxon>Roseomonas</taxon>
    </lineage>
</organism>
<keyword evidence="10" id="KW-1185">Reference proteome</keyword>
<feature type="binding site" evidence="7">
    <location>
        <position position="321"/>
    </location>
    <ligand>
        <name>substrate</name>
    </ligand>
</feature>
<dbReference type="CDD" id="cd24133">
    <property type="entry name" value="ASKHA_NBD_TsaD_bac"/>
    <property type="match status" value="1"/>
</dbReference>
<dbReference type="PRINTS" id="PR00789">
    <property type="entry name" value="OSIALOPTASE"/>
</dbReference>
<proteinExistence type="inferred from homology"/>
<comment type="cofactor">
    <cofactor evidence="7">
        <name>Fe(2+)</name>
        <dbReference type="ChEBI" id="CHEBI:29033"/>
    </cofactor>
    <text evidence="7">Binds 1 Fe(2+) ion per subunit.</text>
</comment>
<feature type="domain" description="Gcp-like" evidence="8">
    <location>
        <begin position="46"/>
        <end position="356"/>
    </location>
</feature>
<comment type="function">
    <text evidence="7">Required for the formation of a threonylcarbamoyl group on adenosine at position 37 (t(6)A37) in tRNAs that read codons beginning with adenine. Is involved in the transfer of the threonylcarbamoyl moiety of threonylcarbamoyl-AMP (TC-AMP) to the N6 group of A37, together with TsaE and TsaB. TsaD likely plays a direct catalytic role in this reaction.</text>
</comment>
<dbReference type="GO" id="GO:0061711">
    <property type="term" value="F:tRNA N(6)-L-threonylcarbamoyladenine synthase activity"/>
    <property type="evidence" value="ECO:0007669"/>
    <property type="project" value="UniProtKB-EC"/>
</dbReference>
<dbReference type="PANTHER" id="PTHR11735">
    <property type="entry name" value="TRNA N6-ADENOSINE THREONYLCARBAMOYLTRANSFERASE"/>
    <property type="match status" value="1"/>
</dbReference>
<keyword evidence="4 7" id="KW-0408">Iron</keyword>
<evidence type="ECO:0000256" key="3">
    <source>
        <dbReference type="ARBA" id="ARBA00022723"/>
    </source>
</evidence>
<name>A0ABV6JTC9_9PROT</name>
<evidence type="ECO:0000259" key="8">
    <source>
        <dbReference type="Pfam" id="PF00814"/>
    </source>
</evidence>
<feature type="binding site" evidence="7">
    <location>
        <position position="192"/>
    </location>
    <ligand>
        <name>substrate</name>
    </ligand>
</feature>